<dbReference type="PROSITE" id="PS50012">
    <property type="entry name" value="RCC1_3"/>
    <property type="match status" value="4"/>
</dbReference>
<reference evidence="3 4" key="1">
    <citation type="submission" date="2013-03" db="EMBL/GenBank/DDBJ databases">
        <title>The Genome Sequence of Cladophialophora yegresii CBS 114405.</title>
        <authorList>
            <consortium name="The Broad Institute Genomics Platform"/>
            <person name="Cuomo C."/>
            <person name="de Hoog S."/>
            <person name="Gorbushina A."/>
            <person name="Walker B."/>
            <person name="Young S.K."/>
            <person name="Zeng Q."/>
            <person name="Gargeya S."/>
            <person name="Fitzgerald M."/>
            <person name="Haas B."/>
            <person name="Abouelleil A."/>
            <person name="Allen A.W."/>
            <person name="Alvarado L."/>
            <person name="Arachchi H.M."/>
            <person name="Berlin A.M."/>
            <person name="Chapman S.B."/>
            <person name="Gainer-Dewar J."/>
            <person name="Goldberg J."/>
            <person name="Griggs A."/>
            <person name="Gujja S."/>
            <person name="Hansen M."/>
            <person name="Howarth C."/>
            <person name="Imamovic A."/>
            <person name="Ireland A."/>
            <person name="Larimer J."/>
            <person name="McCowan C."/>
            <person name="Murphy C."/>
            <person name="Pearson M."/>
            <person name="Poon T.W."/>
            <person name="Priest M."/>
            <person name="Roberts A."/>
            <person name="Saif S."/>
            <person name="Shea T."/>
            <person name="Sisk P."/>
            <person name="Sykes S."/>
            <person name="Wortman J."/>
            <person name="Nusbaum C."/>
            <person name="Birren B."/>
        </authorList>
    </citation>
    <scope>NUCLEOTIDE SEQUENCE [LARGE SCALE GENOMIC DNA]</scope>
    <source>
        <strain evidence="3 4">CBS 114405</strain>
    </source>
</reference>
<accession>W9VZC7</accession>
<feature type="repeat" description="RCC1" evidence="1">
    <location>
        <begin position="239"/>
        <end position="298"/>
    </location>
</feature>
<dbReference type="VEuPathDB" id="FungiDB:A1O7_05488"/>
<dbReference type="Proteomes" id="UP000019473">
    <property type="component" value="Unassembled WGS sequence"/>
</dbReference>
<dbReference type="InterPro" id="IPR009091">
    <property type="entry name" value="RCC1/BLIP-II"/>
</dbReference>
<protein>
    <submittedName>
        <fullName evidence="3">Uncharacterized protein</fullName>
    </submittedName>
</protein>
<dbReference type="HOGENOM" id="CLU_005210_0_0_1"/>
<feature type="region of interest" description="Disordered" evidence="2">
    <location>
        <begin position="45"/>
        <end position="78"/>
    </location>
</feature>
<gene>
    <name evidence="3" type="ORF">A1O7_05488</name>
</gene>
<evidence type="ECO:0000313" key="4">
    <source>
        <dbReference type="Proteomes" id="UP000019473"/>
    </source>
</evidence>
<dbReference type="RefSeq" id="XP_007757688.1">
    <property type="nucleotide sequence ID" value="XM_007759498.1"/>
</dbReference>
<dbReference type="PANTHER" id="PTHR45982:SF8">
    <property type="entry name" value="E3 UBIQUITIN-PROTEIN LIGASE HERC2-LIKE PROTEIN-RELATED"/>
    <property type="match status" value="1"/>
</dbReference>
<feature type="repeat" description="RCC1" evidence="1">
    <location>
        <begin position="11"/>
        <end position="103"/>
    </location>
</feature>
<dbReference type="EMBL" id="AMGW01000004">
    <property type="protein sequence ID" value="EXJ58065.1"/>
    <property type="molecule type" value="Genomic_DNA"/>
</dbReference>
<evidence type="ECO:0000313" key="3">
    <source>
        <dbReference type="EMBL" id="EXJ58065.1"/>
    </source>
</evidence>
<dbReference type="GO" id="GO:0005737">
    <property type="term" value="C:cytoplasm"/>
    <property type="evidence" value="ECO:0007669"/>
    <property type="project" value="TreeGrafter"/>
</dbReference>
<dbReference type="OrthoDB" id="5370059at2759"/>
<dbReference type="AlphaFoldDB" id="W9VZC7"/>
<dbReference type="InterPro" id="IPR051553">
    <property type="entry name" value="Ran_GTPase-activating"/>
</dbReference>
<dbReference type="GeneID" id="19180073"/>
<dbReference type="PANTHER" id="PTHR45982">
    <property type="entry name" value="REGULATOR OF CHROMOSOME CONDENSATION"/>
    <property type="match status" value="1"/>
</dbReference>
<organism evidence="3 4">
    <name type="scientific">Cladophialophora yegresii CBS 114405</name>
    <dbReference type="NCBI Taxonomy" id="1182544"/>
    <lineage>
        <taxon>Eukaryota</taxon>
        <taxon>Fungi</taxon>
        <taxon>Dikarya</taxon>
        <taxon>Ascomycota</taxon>
        <taxon>Pezizomycotina</taxon>
        <taxon>Eurotiomycetes</taxon>
        <taxon>Chaetothyriomycetidae</taxon>
        <taxon>Chaetothyriales</taxon>
        <taxon>Herpotrichiellaceae</taxon>
        <taxon>Cladophialophora</taxon>
    </lineage>
</organism>
<feature type="repeat" description="RCC1" evidence="1">
    <location>
        <begin position="344"/>
        <end position="381"/>
    </location>
</feature>
<dbReference type="eggNOG" id="KOG1426">
    <property type="taxonomic scope" value="Eukaryota"/>
</dbReference>
<dbReference type="InterPro" id="IPR000408">
    <property type="entry name" value="Reg_chr_condens"/>
</dbReference>
<proteinExistence type="predicted"/>
<keyword evidence="4" id="KW-1185">Reference proteome</keyword>
<comment type="caution">
    <text evidence="3">The sequence shown here is derived from an EMBL/GenBank/DDBJ whole genome shotgun (WGS) entry which is preliminary data.</text>
</comment>
<evidence type="ECO:0000256" key="1">
    <source>
        <dbReference type="PROSITE-ProRule" id="PRU00235"/>
    </source>
</evidence>
<dbReference type="STRING" id="1182544.W9VZC7"/>
<dbReference type="PRINTS" id="PR00633">
    <property type="entry name" value="RCCNDNSATION"/>
</dbReference>
<evidence type="ECO:0000256" key="2">
    <source>
        <dbReference type="SAM" id="MobiDB-lite"/>
    </source>
</evidence>
<feature type="repeat" description="RCC1" evidence="1">
    <location>
        <begin position="382"/>
        <end position="439"/>
    </location>
</feature>
<dbReference type="Pfam" id="PF13540">
    <property type="entry name" value="RCC1_2"/>
    <property type="match status" value="3"/>
</dbReference>
<name>W9VZC7_9EURO</name>
<dbReference type="GO" id="GO:0005085">
    <property type="term" value="F:guanyl-nucleotide exchange factor activity"/>
    <property type="evidence" value="ECO:0007669"/>
    <property type="project" value="TreeGrafter"/>
</dbReference>
<sequence length="442" mass="46558">MHTTSSNTNKLGVYALGSNSSGQLGVGHAEDVRSTPQRCIFAVEAEADGEGSADRGARGAGVSPARPPPLRRAHQDRDLDPSLVGHITKIVAGGNHTVVLTGRGRVFVAGRSGGGLRGDAGDNVFKEVTREVLEFCPRGVGGEGGVYDESITDVAASWDVSFAVVGGRAVVCWGEFGGTCGITAPTTSPTTTTLSTASATGTQQMWTSFVLDHTGSRVDVTITAIEAGMAHVVVLLSNGQVYGWGASRKGQLGEQYQGQKILRDARRIDVGPEGRRLLPFAPEKVILGREYTVFLRRDDKLVTWGSMAGNRDVDAECLFGQDDVAVSGWSSVHVLSRLGGSLSTLVKSMGKNNHGQFAPANLPPIRAIAAGSEHCVALTLEGQVIAWGWGEHGNCGEQVDGKGNVVDRWNVIRLPGLDQRTVVRDVAAGCATTFVICGEDDR</sequence>
<dbReference type="Gene3D" id="2.130.10.30">
    <property type="entry name" value="Regulator of chromosome condensation 1/beta-lactamase-inhibitor protein II"/>
    <property type="match status" value="2"/>
</dbReference>
<dbReference type="SUPFAM" id="SSF50985">
    <property type="entry name" value="RCC1/BLIP-II"/>
    <property type="match status" value="1"/>
</dbReference>